<keyword evidence="2" id="KW-1133">Transmembrane helix</keyword>
<feature type="compositionally biased region" description="Polar residues" evidence="1">
    <location>
        <begin position="549"/>
        <end position="567"/>
    </location>
</feature>
<feature type="compositionally biased region" description="Low complexity" evidence="1">
    <location>
        <begin position="682"/>
        <end position="693"/>
    </location>
</feature>
<accession>A0A9P5PXH5</accession>
<feature type="region of interest" description="Disordered" evidence="1">
    <location>
        <begin position="438"/>
        <end position="463"/>
    </location>
</feature>
<protein>
    <submittedName>
        <fullName evidence="3">Uncharacterized protein</fullName>
    </submittedName>
</protein>
<feature type="compositionally biased region" description="Low complexity" evidence="1">
    <location>
        <begin position="646"/>
        <end position="675"/>
    </location>
</feature>
<feature type="compositionally biased region" description="Low complexity" evidence="1">
    <location>
        <begin position="193"/>
        <end position="213"/>
    </location>
</feature>
<feature type="region of interest" description="Disordered" evidence="1">
    <location>
        <begin position="151"/>
        <end position="170"/>
    </location>
</feature>
<keyword evidence="4" id="KW-1185">Reference proteome</keyword>
<name>A0A9P5PXH5_9AGAR</name>
<proteinExistence type="predicted"/>
<dbReference type="Proteomes" id="UP000772434">
    <property type="component" value="Unassembled WGS sequence"/>
</dbReference>
<gene>
    <name evidence="3" type="ORF">BDP27DRAFT_1419341</name>
</gene>
<feature type="region of interest" description="Disordered" evidence="1">
    <location>
        <begin position="747"/>
        <end position="791"/>
    </location>
</feature>
<feature type="compositionally biased region" description="Polar residues" evidence="1">
    <location>
        <begin position="717"/>
        <end position="728"/>
    </location>
</feature>
<feature type="region of interest" description="Disordered" evidence="1">
    <location>
        <begin position="177"/>
        <end position="218"/>
    </location>
</feature>
<feature type="compositionally biased region" description="Low complexity" evidence="1">
    <location>
        <begin position="151"/>
        <end position="164"/>
    </location>
</feature>
<dbReference type="EMBL" id="JADNRY010000035">
    <property type="protein sequence ID" value="KAF9071053.1"/>
    <property type="molecule type" value="Genomic_DNA"/>
</dbReference>
<feature type="compositionally biased region" description="Polar residues" evidence="1">
    <location>
        <begin position="177"/>
        <end position="192"/>
    </location>
</feature>
<evidence type="ECO:0000256" key="2">
    <source>
        <dbReference type="SAM" id="Phobius"/>
    </source>
</evidence>
<feature type="compositionally biased region" description="Polar residues" evidence="1">
    <location>
        <begin position="520"/>
        <end position="536"/>
    </location>
</feature>
<dbReference type="OrthoDB" id="2563978at2759"/>
<evidence type="ECO:0000313" key="3">
    <source>
        <dbReference type="EMBL" id="KAF9071053.1"/>
    </source>
</evidence>
<keyword evidence="2" id="KW-0812">Transmembrane</keyword>
<reference evidence="3" key="1">
    <citation type="submission" date="2020-11" db="EMBL/GenBank/DDBJ databases">
        <authorList>
            <consortium name="DOE Joint Genome Institute"/>
            <person name="Ahrendt S."/>
            <person name="Riley R."/>
            <person name="Andreopoulos W."/>
            <person name="Labutti K."/>
            <person name="Pangilinan J."/>
            <person name="Ruiz-Duenas F.J."/>
            <person name="Barrasa J.M."/>
            <person name="Sanchez-Garcia M."/>
            <person name="Camarero S."/>
            <person name="Miyauchi S."/>
            <person name="Serrano A."/>
            <person name="Linde D."/>
            <person name="Babiker R."/>
            <person name="Drula E."/>
            <person name="Ayuso-Fernandez I."/>
            <person name="Pacheco R."/>
            <person name="Padilla G."/>
            <person name="Ferreira P."/>
            <person name="Barriuso J."/>
            <person name="Kellner H."/>
            <person name="Castanera R."/>
            <person name="Alfaro M."/>
            <person name="Ramirez L."/>
            <person name="Pisabarro A.G."/>
            <person name="Kuo A."/>
            <person name="Tritt A."/>
            <person name="Lipzen A."/>
            <person name="He G."/>
            <person name="Yan M."/>
            <person name="Ng V."/>
            <person name="Cullen D."/>
            <person name="Martin F."/>
            <person name="Rosso M.-N."/>
            <person name="Henrissat B."/>
            <person name="Hibbett D."/>
            <person name="Martinez A.T."/>
            <person name="Grigoriev I.V."/>
        </authorList>
    </citation>
    <scope>NUCLEOTIDE SEQUENCE</scope>
    <source>
        <strain evidence="3">AH 40177</strain>
    </source>
</reference>
<feature type="region of interest" description="Disordered" evidence="1">
    <location>
        <begin position="264"/>
        <end position="297"/>
    </location>
</feature>
<evidence type="ECO:0000256" key="1">
    <source>
        <dbReference type="SAM" id="MobiDB-lite"/>
    </source>
</evidence>
<evidence type="ECO:0000313" key="4">
    <source>
        <dbReference type="Proteomes" id="UP000772434"/>
    </source>
</evidence>
<feature type="region of interest" description="Disordered" evidence="1">
    <location>
        <begin position="315"/>
        <end position="334"/>
    </location>
</feature>
<keyword evidence="2" id="KW-0472">Membrane</keyword>
<comment type="caution">
    <text evidence="3">The sequence shown here is derived from an EMBL/GenBank/DDBJ whole genome shotgun (WGS) entry which is preliminary data.</text>
</comment>
<organism evidence="3 4">
    <name type="scientific">Rhodocollybia butyracea</name>
    <dbReference type="NCBI Taxonomy" id="206335"/>
    <lineage>
        <taxon>Eukaryota</taxon>
        <taxon>Fungi</taxon>
        <taxon>Dikarya</taxon>
        <taxon>Basidiomycota</taxon>
        <taxon>Agaricomycotina</taxon>
        <taxon>Agaricomycetes</taxon>
        <taxon>Agaricomycetidae</taxon>
        <taxon>Agaricales</taxon>
        <taxon>Marasmiineae</taxon>
        <taxon>Omphalotaceae</taxon>
        <taxon>Rhodocollybia</taxon>
    </lineage>
</organism>
<feature type="region of interest" description="Disordered" evidence="1">
    <location>
        <begin position="481"/>
        <end position="735"/>
    </location>
</feature>
<feature type="compositionally biased region" description="Low complexity" evidence="1">
    <location>
        <begin position="481"/>
        <end position="506"/>
    </location>
</feature>
<feature type="compositionally biased region" description="Polar residues" evidence="1">
    <location>
        <begin position="622"/>
        <end position="635"/>
    </location>
</feature>
<sequence>MKSLLSRLINSQIPLGSLFTFGGSTSPVSTSTTATPTTSSISATPSSSSSLTSTSLTSFTSASTSLSLSSQSASSATPSATGPVTQSQKGLERGQLIAVIIASILGFIFLFVLALFLYLWWNARRNRRRANGNTRFMTVAPADEDEYYIVPPGGVSPGEGSPRVSGEEADPFLQRQSEMQQTAGPSTTMRQPTSVDNSVSSSGKTSSNSASSGYGTLLQNPSLGVFVPQFDERRGNILSPEELRQFDDVPRPRLSTVGEQGELVPLTTPPRLVDAPRSQAHTHTGLSPKPSLISQASDAGEVTLLTARRVRAEDLGPRPVPLSPGAESSRRRESGAWRGLGLAGLAALGRSSWFQNITGSSSSRRNSQAIAPIHTTGLTDNDVEAGRALLGSGLGSPLDMSEAPSPRFRGQLGLGVGYGGDRPVSGVSANSRTSTIYHDAHSSLPGTPQILPPPRALANSSSAELGYWPPLGAETASGTIAAQGRSQQGRTGTQSTSTSTASPTAADVLDMPAPRGISPFVSSKSLREGTTSSQGSDGKAEFPYPPGLTSFSTPGVWNETNGTTPSPGSFAATVLLPSSGDSGIGIDVLEEEPPSPGDSWRSLAGGPSGPRRTTFGLPQFVNAPTYNSEQGSLHSMRSHLSPRSTGSASASRREQSGSSGSASSRPSARSTGARSIFSSTDASGSLAHSGSISSDERRKHRFQPSLSPALSAFGHVGSTSGHSLQPSYPGSPFIAEDADKDISVTIPTSIPEAPTVGDSSGDRSQTSPRSPRIPLSAVPWAGGLDDAWSPS</sequence>
<feature type="transmembrane region" description="Helical" evidence="2">
    <location>
        <begin position="96"/>
        <end position="121"/>
    </location>
</feature>
<dbReference type="AlphaFoldDB" id="A0A9P5PXH5"/>
<feature type="region of interest" description="Disordered" evidence="1">
    <location>
        <begin position="30"/>
        <end position="52"/>
    </location>
</feature>